<name>A0A6S7JIV6_PARCT</name>
<accession>A0A6S7JIV6</accession>
<evidence type="ECO:0000313" key="1">
    <source>
        <dbReference type="EMBL" id="CAB4032315.1"/>
    </source>
</evidence>
<reference evidence="1" key="1">
    <citation type="submission" date="2020-04" db="EMBL/GenBank/DDBJ databases">
        <authorList>
            <person name="Alioto T."/>
            <person name="Alioto T."/>
            <person name="Gomez Garrido J."/>
        </authorList>
    </citation>
    <scope>NUCLEOTIDE SEQUENCE</scope>
    <source>
        <strain evidence="1">A484AB</strain>
    </source>
</reference>
<dbReference type="PANTHER" id="PTHR31751:SF42">
    <property type="entry name" value="PROTEIN CBG10204"/>
    <property type="match status" value="1"/>
</dbReference>
<evidence type="ECO:0000313" key="2">
    <source>
        <dbReference type="Proteomes" id="UP001152795"/>
    </source>
</evidence>
<keyword evidence="2" id="KW-1185">Reference proteome</keyword>
<protein>
    <submittedName>
        <fullName evidence="1">Uncharacterized protein</fullName>
    </submittedName>
</protein>
<dbReference type="AlphaFoldDB" id="A0A6S7JIV6"/>
<comment type="caution">
    <text evidence="1">The sequence shown here is derived from an EMBL/GenBank/DDBJ whole genome shotgun (WGS) entry which is preliminary data.</text>
</comment>
<proteinExistence type="predicted"/>
<dbReference type="EMBL" id="CACRXK020018303">
    <property type="protein sequence ID" value="CAB4032315.1"/>
    <property type="molecule type" value="Genomic_DNA"/>
</dbReference>
<gene>
    <name evidence="1" type="ORF">PACLA_8A065517</name>
</gene>
<sequence>MLNDVKKLSPEVQTSHLEAFHSTLNQFHPKMTAYSYTGTYCRHALAIVHFNENIKRDAKKTKDGKVYYSIHYPKYKNGDELVRTVPVPPSYNYVKDLRNMLFKDTKASMKLKILEFLKNVPAPLSSQFSNKVDRLTALDNYHKRQEMTVQLYPSLSEQDQLQLTASGPEPTNTPKTRCCTKCKKPMKGHKRGQC</sequence>
<dbReference type="OrthoDB" id="5986394at2759"/>
<organism evidence="1 2">
    <name type="scientific">Paramuricea clavata</name>
    <name type="common">Red gorgonian</name>
    <name type="synonym">Violescent sea-whip</name>
    <dbReference type="NCBI Taxonomy" id="317549"/>
    <lineage>
        <taxon>Eukaryota</taxon>
        <taxon>Metazoa</taxon>
        <taxon>Cnidaria</taxon>
        <taxon>Anthozoa</taxon>
        <taxon>Octocorallia</taxon>
        <taxon>Malacalcyonacea</taxon>
        <taxon>Plexauridae</taxon>
        <taxon>Paramuricea</taxon>
    </lineage>
</organism>
<dbReference type="Proteomes" id="UP001152795">
    <property type="component" value="Unassembled WGS sequence"/>
</dbReference>
<dbReference type="PANTHER" id="PTHR31751">
    <property type="entry name" value="SI:CH211-108C17.2-RELATED-RELATED"/>
    <property type="match status" value="1"/>
</dbReference>